<dbReference type="Proteomes" id="UP000261325">
    <property type="component" value="Unassembled WGS sequence"/>
</dbReference>
<name>A0A3B8WML0_MARNT</name>
<comment type="caution">
    <text evidence="1">The sequence shown here is derived from an EMBL/GenBank/DDBJ whole genome shotgun (WGS) entry which is preliminary data.</text>
</comment>
<dbReference type="AlphaFoldDB" id="A0A3B8WML0"/>
<accession>A0A3B8WML0</accession>
<dbReference type="EMBL" id="DLYI01000184">
    <property type="protein sequence ID" value="HAC28878.1"/>
    <property type="molecule type" value="Genomic_DNA"/>
</dbReference>
<protein>
    <submittedName>
        <fullName evidence="1">Uncharacterized protein</fullName>
    </submittedName>
</protein>
<evidence type="ECO:0000313" key="2">
    <source>
        <dbReference type="Proteomes" id="UP000261325"/>
    </source>
</evidence>
<reference evidence="1 2" key="1">
    <citation type="journal article" date="2018" name="Nat. Biotechnol.">
        <title>A standardized bacterial taxonomy based on genome phylogeny substantially revises the tree of life.</title>
        <authorList>
            <person name="Parks D.H."/>
            <person name="Chuvochina M."/>
            <person name="Waite D.W."/>
            <person name="Rinke C."/>
            <person name="Skarshewski A."/>
            <person name="Chaumeil P.A."/>
            <person name="Hugenholtz P."/>
        </authorList>
    </citation>
    <scope>NUCLEOTIDE SEQUENCE [LARGE SCALE GENOMIC DNA]</scope>
    <source>
        <strain evidence="1">UBA9049</strain>
    </source>
</reference>
<proteinExistence type="predicted"/>
<evidence type="ECO:0000313" key="1">
    <source>
        <dbReference type="EMBL" id="HAC28878.1"/>
    </source>
</evidence>
<organism evidence="1 2">
    <name type="scientific">Marinobacter nauticus</name>
    <name type="common">Marinobacter hydrocarbonoclasticus</name>
    <name type="synonym">Marinobacter aquaeolei</name>
    <dbReference type="NCBI Taxonomy" id="2743"/>
    <lineage>
        <taxon>Bacteria</taxon>
        <taxon>Pseudomonadati</taxon>
        <taxon>Pseudomonadota</taxon>
        <taxon>Gammaproteobacteria</taxon>
        <taxon>Pseudomonadales</taxon>
        <taxon>Marinobacteraceae</taxon>
        <taxon>Marinobacter</taxon>
    </lineage>
</organism>
<sequence length="181" mass="20740">MDQQTSITVFNTPSGMGGSYTVSILEDRGETALVRVWYGTATAKGWKSWRDWDGHQMEVSRTQLTNEREMKLVKTLKDDIIAQCWLTPFKSKDYQPGDVFRRYLEAYADSDYLRIVETNDRAGVIRIEKADATTLPEDQVKEAFKRSDQAFNGVLIWEREPGVTYPNAFGRRNGVPVLDTF</sequence>
<gene>
    <name evidence="1" type="ORF">DCF82_13845</name>
</gene>